<name>A0AA37VUC3_9GAMM</name>
<dbReference type="InterPro" id="IPR010648">
    <property type="entry name" value="UPF0270"/>
</dbReference>
<dbReference type="SUPFAM" id="SSF118001">
    <property type="entry name" value="YehU-like"/>
    <property type="match status" value="1"/>
</dbReference>
<reference evidence="2" key="1">
    <citation type="journal article" date="2014" name="Int. J. Syst. Evol. Microbiol.">
        <title>Complete genome sequence of Corynebacterium casei LMG S-19264T (=DSM 44701T), isolated from a smear-ripened cheese.</title>
        <authorList>
            <consortium name="US DOE Joint Genome Institute (JGI-PGF)"/>
            <person name="Walter F."/>
            <person name="Albersmeier A."/>
            <person name="Kalinowski J."/>
            <person name="Ruckert C."/>
        </authorList>
    </citation>
    <scope>NUCLEOTIDE SEQUENCE</scope>
    <source>
        <strain evidence="2">NBRC 101628</strain>
    </source>
</reference>
<gene>
    <name evidence="2" type="ORF">GCM10007895_10900</name>
</gene>
<dbReference type="InterPro" id="IPR036685">
    <property type="entry name" value="YehU-like_sf"/>
</dbReference>
<reference evidence="2" key="2">
    <citation type="submission" date="2023-01" db="EMBL/GenBank/DDBJ databases">
        <title>Draft genome sequence of Paraferrimonas sedimenticola strain NBRC 101628.</title>
        <authorList>
            <person name="Sun Q."/>
            <person name="Mori K."/>
        </authorList>
    </citation>
    <scope>NUCLEOTIDE SEQUENCE</scope>
    <source>
        <strain evidence="2">NBRC 101628</strain>
    </source>
</reference>
<accession>A0AA37VUC3</accession>
<evidence type="ECO:0000256" key="1">
    <source>
        <dbReference type="ARBA" id="ARBA00006450"/>
    </source>
</evidence>
<proteinExistence type="inferred from homology"/>
<evidence type="ECO:0000313" key="2">
    <source>
        <dbReference type="EMBL" id="GLP95784.1"/>
    </source>
</evidence>
<protein>
    <recommendedName>
        <fullName evidence="4">YheU family protein</fullName>
    </recommendedName>
</protein>
<dbReference type="AlphaFoldDB" id="A0AA37VUC3"/>
<dbReference type="Proteomes" id="UP001161422">
    <property type="component" value="Unassembled WGS sequence"/>
</dbReference>
<evidence type="ECO:0008006" key="4">
    <source>
        <dbReference type="Google" id="ProtNLM"/>
    </source>
</evidence>
<comment type="caution">
    <text evidence="2">The sequence shown here is derived from an EMBL/GenBank/DDBJ whole genome shotgun (WGS) entry which is preliminary data.</text>
</comment>
<dbReference type="EMBL" id="BSNC01000003">
    <property type="protein sequence ID" value="GLP95784.1"/>
    <property type="molecule type" value="Genomic_DNA"/>
</dbReference>
<dbReference type="RefSeq" id="WP_095506356.1">
    <property type="nucleotide sequence ID" value="NZ_BSNC01000003.1"/>
</dbReference>
<evidence type="ECO:0000313" key="3">
    <source>
        <dbReference type="Proteomes" id="UP001161422"/>
    </source>
</evidence>
<organism evidence="2 3">
    <name type="scientific">Paraferrimonas sedimenticola</name>
    <dbReference type="NCBI Taxonomy" id="375674"/>
    <lineage>
        <taxon>Bacteria</taxon>
        <taxon>Pseudomonadati</taxon>
        <taxon>Pseudomonadota</taxon>
        <taxon>Gammaproteobacteria</taxon>
        <taxon>Alteromonadales</taxon>
        <taxon>Ferrimonadaceae</taxon>
        <taxon>Paraferrimonas</taxon>
    </lineage>
</organism>
<sequence length="79" mass="8670">MLIPYQSLQELPVETLDALIMDYLYQQVEDGNLANLDSDSKAAARSKVKALLKRGELVVEYAEESESIAIKAPSDLLGS</sequence>
<dbReference type="Gene3D" id="1.10.10.610">
    <property type="entry name" value="YehU-like"/>
    <property type="match status" value="1"/>
</dbReference>
<comment type="similarity">
    <text evidence="1">Belongs to the UPF0270 family.</text>
</comment>
<keyword evidence="3" id="KW-1185">Reference proteome</keyword>
<dbReference type="Pfam" id="PF06794">
    <property type="entry name" value="UPF0270"/>
    <property type="match status" value="1"/>
</dbReference>